<evidence type="ECO:0000313" key="1">
    <source>
        <dbReference type="EMBL" id="NOV02719.1"/>
    </source>
</evidence>
<dbReference type="RefSeq" id="WP_171685525.1">
    <property type="nucleotide sequence ID" value="NZ_WHNZ01000045.1"/>
</dbReference>
<dbReference type="EMBL" id="WHNZ01000045">
    <property type="protein sequence ID" value="NOV02719.1"/>
    <property type="molecule type" value="Genomic_DNA"/>
</dbReference>
<name>A0ABX1ZV41_9BACL</name>
<sequence>MKEIFKILLWLCFWPILLIVKLIQLALNGEHKKQAAVRMTSRGGKGTIIQPPISVIPRSSVTKKETIPAPYPRCPYCGFLNDQPPQRNRKCPNCKEQIYVRTDPESGHKMLLDEEGKERFEQERKIIADQNALKKHLGNLGVSESEFEKRKKAQPGYSESDILWGLFNERSMDFAVKDDWGLYRNVRLSMGEHLMREKRYKGALDMLMEVTTLDVNGPSNGGYGAPFRPKDLGFTAPGVISYMLRLRDEEGMTKEEFKAAFLAKVEQISSGLKLLLSPQQAWSLLEKDIEKAESFGK</sequence>
<keyword evidence="2" id="KW-1185">Reference proteome</keyword>
<gene>
    <name evidence="1" type="ORF">GC097_22190</name>
</gene>
<proteinExistence type="predicted"/>
<protein>
    <submittedName>
        <fullName evidence="1">Uncharacterized protein</fullName>
    </submittedName>
</protein>
<evidence type="ECO:0000313" key="2">
    <source>
        <dbReference type="Proteomes" id="UP000618579"/>
    </source>
</evidence>
<dbReference type="Proteomes" id="UP000618579">
    <property type="component" value="Unassembled WGS sequence"/>
</dbReference>
<comment type="caution">
    <text evidence="1">The sequence shown here is derived from an EMBL/GenBank/DDBJ whole genome shotgun (WGS) entry which is preliminary data.</text>
</comment>
<organism evidence="1 2">
    <name type="scientific">Paenibacillus planticolens</name>
    <dbReference type="NCBI Taxonomy" id="2654976"/>
    <lineage>
        <taxon>Bacteria</taxon>
        <taxon>Bacillati</taxon>
        <taxon>Bacillota</taxon>
        <taxon>Bacilli</taxon>
        <taxon>Bacillales</taxon>
        <taxon>Paenibacillaceae</taxon>
        <taxon>Paenibacillus</taxon>
    </lineage>
</organism>
<reference evidence="1 2" key="1">
    <citation type="submission" date="2019-10" db="EMBL/GenBank/DDBJ databases">
        <title>Description of Paenibacillus pedi sp. nov.</title>
        <authorList>
            <person name="Carlier A."/>
            <person name="Qi S."/>
        </authorList>
    </citation>
    <scope>NUCLEOTIDE SEQUENCE [LARGE SCALE GENOMIC DNA]</scope>
    <source>
        <strain evidence="1 2">LMG 31457</strain>
    </source>
</reference>
<accession>A0ABX1ZV41</accession>